<dbReference type="GO" id="GO:0032259">
    <property type="term" value="P:methylation"/>
    <property type="evidence" value="ECO:0007669"/>
    <property type="project" value="UniProtKB-KW"/>
</dbReference>
<evidence type="ECO:0000313" key="7">
    <source>
        <dbReference type="Proteomes" id="UP000092600"/>
    </source>
</evidence>
<evidence type="ECO:0000313" key="6">
    <source>
        <dbReference type="EMBL" id="OAY67189.1"/>
    </source>
</evidence>
<reference evidence="6 7" key="1">
    <citation type="journal article" date="2016" name="DNA Res.">
        <title>The draft genome of MD-2 pineapple using hybrid error correction of long reads.</title>
        <authorList>
            <person name="Redwan R.M."/>
            <person name="Saidin A."/>
            <person name="Kumar S.V."/>
        </authorList>
    </citation>
    <scope>NUCLEOTIDE SEQUENCE [LARGE SCALE GENOMIC DNA]</scope>
    <source>
        <strain evidence="7">cv. MD2</strain>
        <tissue evidence="6">Leaf</tissue>
    </source>
</reference>
<dbReference type="GO" id="GO:0008171">
    <property type="term" value="F:O-methyltransferase activity"/>
    <property type="evidence" value="ECO:0007669"/>
    <property type="project" value="InterPro"/>
</dbReference>
<dbReference type="InterPro" id="IPR016461">
    <property type="entry name" value="COMT-like"/>
</dbReference>
<accession>A0A199UR10</accession>
<dbReference type="AlphaFoldDB" id="A0A199UR10"/>
<keyword evidence="2 6" id="KW-0808">Transferase</keyword>
<evidence type="ECO:0000259" key="5">
    <source>
        <dbReference type="Pfam" id="PF00891"/>
    </source>
</evidence>
<evidence type="ECO:0000256" key="1">
    <source>
        <dbReference type="ARBA" id="ARBA00022603"/>
    </source>
</evidence>
<dbReference type="Proteomes" id="UP000092600">
    <property type="component" value="Unassembled WGS sequence"/>
</dbReference>
<evidence type="ECO:0000256" key="4">
    <source>
        <dbReference type="SAM" id="MobiDB-lite"/>
    </source>
</evidence>
<protein>
    <submittedName>
        <fullName evidence="6">Myricetin O-methyltransferase</fullName>
    </submittedName>
</protein>
<feature type="region of interest" description="Disordered" evidence="4">
    <location>
        <begin position="105"/>
        <end position="125"/>
    </location>
</feature>
<feature type="domain" description="O-methyltransferase C-terminal" evidence="5">
    <location>
        <begin position="28"/>
        <end position="99"/>
    </location>
</feature>
<keyword evidence="3" id="KW-0949">S-adenosyl-L-methionine</keyword>
<name>A0A199UR10_ANACO</name>
<sequence>MRVSVTPLIGDGERRQFGGKLVASACIDTFCGLQSVVDVAGGTGTLARAIAKALPQVQFTVFDLPHVVEGLTSEENGRIAFVGGDMFEYIPPADAILLKVEGLPSPEGPASEKSTKTRPATQVPAPKNCPREYLVPIAIQVRIMTHGIVQQSSNATLVIDEYWYALTTARIITS</sequence>
<dbReference type="SUPFAM" id="SSF53335">
    <property type="entry name" value="S-adenosyl-L-methionine-dependent methyltransferases"/>
    <property type="match status" value="1"/>
</dbReference>
<dbReference type="InterPro" id="IPR001077">
    <property type="entry name" value="COMT_C"/>
</dbReference>
<evidence type="ECO:0000256" key="2">
    <source>
        <dbReference type="ARBA" id="ARBA00022679"/>
    </source>
</evidence>
<keyword evidence="1 6" id="KW-0489">Methyltransferase</keyword>
<dbReference type="Gene3D" id="3.40.50.150">
    <property type="entry name" value="Vaccinia Virus protein VP39"/>
    <property type="match status" value="1"/>
</dbReference>
<evidence type="ECO:0000256" key="3">
    <source>
        <dbReference type="ARBA" id="ARBA00022691"/>
    </source>
</evidence>
<gene>
    <name evidence="6" type="ORF">ACMD2_13571</name>
</gene>
<dbReference type="EMBL" id="LSRQ01005632">
    <property type="protein sequence ID" value="OAY67189.1"/>
    <property type="molecule type" value="Genomic_DNA"/>
</dbReference>
<dbReference type="PROSITE" id="PS51683">
    <property type="entry name" value="SAM_OMT_II"/>
    <property type="match status" value="1"/>
</dbReference>
<organism evidence="6 7">
    <name type="scientific">Ananas comosus</name>
    <name type="common">Pineapple</name>
    <name type="synonym">Ananas ananas</name>
    <dbReference type="NCBI Taxonomy" id="4615"/>
    <lineage>
        <taxon>Eukaryota</taxon>
        <taxon>Viridiplantae</taxon>
        <taxon>Streptophyta</taxon>
        <taxon>Embryophyta</taxon>
        <taxon>Tracheophyta</taxon>
        <taxon>Spermatophyta</taxon>
        <taxon>Magnoliopsida</taxon>
        <taxon>Liliopsida</taxon>
        <taxon>Poales</taxon>
        <taxon>Bromeliaceae</taxon>
        <taxon>Bromelioideae</taxon>
        <taxon>Ananas</taxon>
    </lineage>
</organism>
<proteinExistence type="predicted"/>
<comment type="caution">
    <text evidence="6">The sequence shown here is derived from an EMBL/GenBank/DDBJ whole genome shotgun (WGS) entry which is preliminary data.</text>
</comment>
<dbReference type="PANTHER" id="PTHR11746">
    <property type="entry name" value="O-METHYLTRANSFERASE"/>
    <property type="match status" value="1"/>
</dbReference>
<dbReference type="InterPro" id="IPR029063">
    <property type="entry name" value="SAM-dependent_MTases_sf"/>
</dbReference>
<dbReference type="Pfam" id="PF00891">
    <property type="entry name" value="Methyltransf_2"/>
    <property type="match status" value="1"/>
</dbReference>